<proteinExistence type="predicted"/>
<dbReference type="AlphaFoldDB" id="A0A0L8I5B4"/>
<feature type="compositionally biased region" description="Basic and acidic residues" evidence="1">
    <location>
        <begin position="159"/>
        <end position="180"/>
    </location>
</feature>
<sequence length="356" mass="41631">MEQVPVKNRSYAVATGRGVDSEALEVREVSSRKIEIATIEAIEDCLKEIKKFTTFIPRGRKYGSVDVRFATEDEAIQYSTVAIKMEEWVLLLTYCGKRVARREKKEQQIEQSEDQDRVDEVVQDDVEETAITEEEFTVVKKRKRKERVSSPPEKQKKKKVDEVEKEVEKEVENVVEKEVEKEPEEELEEEIEKEETVARVLAIPAEEEDLGSIERQQHESETARLTKVEEDKERERRCQDWNKEKKFSCRRTTGSRGENGAKMLKEFNRRIEKEGASLRLTPPENLTASITKRTVVYRKLSTKTKRKKRATVEAIEEYLKDVKSLTSFYTRGKRYGIVEEKEGKKTEEAQQERRKT</sequence>
<reference evidence="2" key="1">
    <citation type="submission" date="2015-07" db="EMBL/GenBank/DDBJ databases">
        <title>MeaNS - Measles Nucleotide Surveillance Program.</title>
        <authorList>
            <person name="Tran T."/>
            <person name="Druce J."/>
        </authorList>
    </citation>
    <scope>NUCLEOTIDE SEQUENCE</scope>
    <source>
        <strain evidence="2">UCB-OBI-ISO-001</strain>
        <tissue evidence="2">Gonad</tissue>
    </source>
</reference>
<feature type="compositionally biased region" description="Acidic residues" evidence="1">
    <location>
        <begin position="181"/>
        <end position="193"/>
    </location>
</feature>
<feature type="region of interest" description="Disordered" evidence="1">
    <location>
        <begin position="142"/>
        <end position="235"/>
    </location>
</feature>
<name>A0A0L8I5B4_OCTBM</name>
<protein>
    <submittedName>
        <fullName evidence="2">Uncharacterized protein</fullName>
    </submittedName>
</protein>
<evidence type="ECO:0000313" key="2">
    <source>
        <dbReference type="EMBL" id="KOF96652.1"/>
    </source>
</evidence>
<dbReference type="EMBL" id="KQ416513">
    <property type="protein sequence ID" value="KOF96652.1"/>
    <property type="molecule type" value="Genomic_DNA"/>
</dbReference>
<accession>A0A0L8I5B4</accession>
<evidence type="ECO:0000256" key="1">
    <source>
        <dbReference type="SAM" id="MobiDB-lite"/>
    </source>
</evidence>
<gene>
    <name evidence="2" type="ORF">OCBIM_22034115mg</name>
</gene>
<organism evidence="2">
    <name type="scientific">Octopus bimaculoides</name>
    <name type="common">California two-spotted octopus</name>
    <dbReference type="NCBI Taxonomy" id="37653"/>
    <lineage>
        <taxon>Eukaryota</taxon>
        <taxon>Metazoa</taxon>
        <taxon>Spiralia</taxon>
        <taxon>Lophotrochozoa</taxon>
        <taxon>Mollusca</taxon>
        <taxon>Cephalopoda</taxon>
        <taxon>Coleoidea</taxon>
        <taxon>Octopodiformes</taxon>
        <taxon>Octopoda</taxon>
        <taxon>Incirrata</taxon>
        <taxon>Octopodidae</taxon>
        <taxon>Octopus</taxon>
    </lineage>
</organism>
<feature type="compositionally biased region" description="Basic and acidic residues" evidence="1">
    <location>
        <begin position="215"/>
        <end position="235"/>
    </location>
</feature>